<dbReference type="EMBL" id="JAPDRQ010000229">
    <property type="protein sequence ID" value="KAJ9651909.1"/>
    <property type="molecule type" value="Genomic_DNA"/>
</dbReference>
<reference evidence="1" key="1">
    <citation type="submission" date="2022-10" db="EMBL/GenBank/DDBJ databases">
        <title>Culturing micro-colonial fungi from biological soil crusts in the Mojave desert and describing Neophaeococcomyces mojavensis, and introducing the new genera and species Taxawa tesnikishii.</title>
        <authorList>
            <person name="Kurbessoian T."/>
            <person name="Stajich J.E."/>
        </authorList>
    </citation>
    <scope>NUCLEOTIDE SEQUENCE</scope>
    <source>
        <strain evidence="1">JES_112</strain>
    </source>
</reference>
<name>A0ACC2ZWC7_9EURO</name>
<gene>
    <name evidence="1" type="ORF">H2198_008838</name>
</gene>
<keyword evidence="2" id="KW-1185">Reference proteome</keyword>
<proteinExistence type="predicted"/>
<evidence type="ECO:0000313" key="2">
    <source>
        <dbReference type="Proteomes" id="UP001172386"/>
    </source>
</evidence>
<accession>A0ACC2ZWC7</accession>
<sequence length="148" mass="16481">MNADIKPQINTARHLADDVARIGALSRHRFNGRGSETDNDRSRDEVEERHSSQVGALPVSAPNSIADKLLNVYVADEKTREELSNRLQEIKSNLLDLCERQLNDLLDETSLDGTQAEVEDADKLLAEMRTVRRSMETVVALEQALGNA</sequence>
<dbReference type="Proteomes" id="UP001172386">
    <property type="component" value="Unassembled WGS sequence"/>
</dbReference>
<evidence type="ECO:0000313" key="1">
    <source>
        <dbReference type="EMBL" id="KAJ9651909.1"/>
    </source>
</evidence>
<protein>
    <submittedName>
        <fullName evidence="1">Uncharacterized protein</fullName>
    </submittedName>
</protein>
<organism evidence="1 2">
    <name type="scientific">Neophaeococcomyces mojaviensis</name>
    <dbReference type="NCBI Taxonomy" id="3383035"/>
    <lineage>
        <taxon>Eukaryota</taxon>
        <taxon>Fungi</taxon>
        <taxon>Dikarya</taxon>
        <taxon>Ascomycota</taxon>
        <taxon>Pezizomycotina</taxon>
        <taxon>Eurotiomycetes</taxon>
        <taxon>Chaetothyriomycetidae</taxon>
        <taxon>Chaetothyriales</taxon>
        <taxon>Chaetothyriales incertae sedis</taxon>
        <taxon>Neophaeococcomyces</taxon>
    </lineage>
</organism>
<comment type="caution">
    <text evidence="1">The sequence shown here is derived from an EMBL/GenBank/DDBJ whole genome shotgun (WGS) entry which is preliminary data.</text>
</comment>